<feature type="region of interest" description="Disordered" evidence="1">
    <location>
        <begin position="62"/>
        <end position="88"/>
    </location>
</feature>
<feature type="compositionally biased region" description="Polar residues" evidence="1">
    <location>
        <begin position="63"/>
        <end position="76"/>
    </location>
</feature>
<protein>
    <submittedName>
        <fullName evidence="2">Uncharacterized protein</fullName>
    </submittedName>
</protein>
<proteinExistence type="predicted"/>
<dbReference type="EMBL" id="CM007371">
    <property type="protein sequence ID" value="OIW01543.1"/>
    <property type="molecule type" value="Genomic_DNA"/>
</dbReference>
<dbReference type="Gramene" id="OIW01543">
    <property type="protein sequence ID" value="OIW01543"/>
    <property type="gene ID" value="TanjilG_19469"/>
</dbReference>
<evidence type="ECO:0000313" key="3">
    <source>
        <dbReference type="Proteomes" id="UP000188354"/>
    </source>
</evidence>
<accession>A0A4P1R4M8</accession>
<gene>
    <name evidence="2" type="ORF">TanjilG_19469</name>
</gene>
<organism evidence="2 3">
    <name type="scientific">Lupinus angustifolius</name>
    <name type="common">Narrow-leaved blue lupine</name>
    <dbReference type="NCBI Taxonomy" id="3871"/>
    <lineage>
        <taxon>Eukaryota</taxon>
        <taxon>Viridiplantae</taxon>
        <taxon>Streptophyta</taxon>
        <taxon>Embryophyta</taxon>
        <taxon>Tracheophyta</taxon>
        <taxon>Spermatophyta</taxon>
        <taxon>Magnoliopsida</taxon>
        <taxon>eudicotyledons</taxon>
        <taxon>Gunneridae</taxon>
        <taxon>Pentapetalae</taxon>
        <taxon>rosids</taxon>
        <taxon>fabids</taxon>
        <taxon>Fabales</taxon>
        <taxon>Fabaceae</taxon>
        <taxon>Papilionoideae</taxon>
        <taxon>50 kb inversion clade</taxon>
        <taxon>genistoids sensu lato</taxon>
        <taxon>core genistoids</taxon>
        <taxon>Genisteae</taxon>
        <taxon>Lupinus</taxon>
    </lineage>
</organism>
<name>A0A4P1R4M8_LUPAN</name>
<evidence type="ECO:0000313" key="2">
    <source>
        <dbReference type="EMBL" id="OIW01543.1"/>
    </source>
</evidence>
<keyword evidence="3" id="KW-1185">Reference proteome</keyword>
<sequence>MFPFSWDNGIHQKPTDKFIYSFEDLDAREATETEEKLNWMETGRTLECYALAHVGALIRQPELSVNPTDMDSTNFPGSGKGKSHAPPS</sequence>
<evidence type="ECO:0000256" key="1">
    <source>
        <dbReference type="SAM" id="MobiDB-lite"/>
    </source>
</evidence>
<reference evidence="2 3" key="1">
    <citation type="journal article" date="2017" name="Plant Biotechnol. J.">
        <title>A comprehensive draft genome sequence for lupin (Lupinus angustifolius), an emerging health food: insights into plant-microbe interactions and legume evolution.</title>
        <authorList>
            <person name="Hane J.K."/>
            <person name="Ming Y."/>
            <person name="Kamphuis L.G."/>
            <person name="Nelson M.N."/>
            <person name="Garg G."/>
            <person name="Atkins C.A."/>
            <person name="Bayer P.E."/>
            <person name="Bravo A."/>
            <person name="Bringans S."/>
            <person name="Cannon S."/>
            <person name="Edwards D."/>
            <person name="Foley R."/>
            <person name="Gao L.L."/>
            <person name="Harrison M.J."/>
            <person name="Huang W."/>
            <person name="Hurgobin B."/>
            <person name="Li S."/>
            <person name="Liu C.W."/>
            <person name="McGrath A."/>
            <person name="Morahan G."/>
            <person name="Murray J."/>
            <person name="Weller J."/>
            <person name="Jian J."/>
            <person name="Singh K.B."/>
        </authorList>
    </citation>
    <scope>NUCLEOTIDE SEQUENCE [LARGE SCALE GENOMIC DNA]</scope>
    <source>
        <strain evidence="3">cv. Tanjil</strain>
        <tissue evidence="2">Whole plant</tissue>
    </source>
</reference>
<dbReference type="AlphaFoldDB" id="A0A4P1R4M8"/>
<dbReference type="Proteomes" id="UP000188354">
    <property type="component" value="Chromosome LG11"/>
</dbReference>